<dbReference type="AlphaFoldDB" id="A0ABD0N7C4"/>
<evidence type="ECO:0000313" key="1">
    <source>
        <dbReference type="EMBL" id="KAL0157555.1"/>
    </source>
</evidence>
<dbReference type="Proteomes" id="UP001529510">
    <property type="component" value="Unassembled WGS sequence"/>
</dbReference>
<proteinExistence type="predicted"/>
<comment type="caution">
    <text evidence="1">The sequence shown here is derived from an EMBL/GenBank/DDBJ whole genome shotgun (WGS) entry which is preliminary data.</text>
</comment>
<sequence length="50" mass="5689">MFSSLCSRPHTKNWTEISIDSDVDMYSMNKPLIQLEKSLDGSLNEKIGQT</sequence>
<accession>A0ABD0N7C4</accession>
<organism evidence="1 2">
    <name type="scientific">Cirrhinus mrigala</name>
    <name type="common">Mrigala</name>
    <dbReference type="NCBI Taxonomy" id="683832"/>
    <lineage>
        <taxon>Eukaryota</taxon>
        <taxon>Metazoa</taxon>
        <taxon>Chordata</taxon>
        <taxon>Craniata</taxon>
        <taxon>Vertebrata</taxon>
        <taxon>Euteleostomi</taxon>
        <taxon>Actinopterygii</taxon>
        <taxon>Neopterygii</taxon>
        <taxon>Teleostei</taxon>
        <taxon>Ostariophysi</taxon>
        <taxon>Cypriniformes</taxon>
        <taxon>Cyprinidae</taxon>
        <taxon>Labeoninae</taxon>
        <taxon>Labeonini</taxon>
        <taxon>Cirrhinus</taxon>
    </lineage>
</organism>
<keyword evidence="2" id="KW-1185">Reference proteome</keyword>
<gene>
    <name evidence="1" type="ORF">M9458_045631</name>
</gene>
<dbReference type="EMBL" id="JAMKFB020000023">
    <property type="protein sequence ID" value="KAL0157555.1"/>
    <property type="molecule type" value="Genomic_DNA"/>
</dbReference>
<reference evidence="1 2" key="1">
    <citation type="submission" date="2024-05" db="EMBL/GenBank/DDBJ databases">
        <title>Genome sequencing and assembly of Indian major carp, Cirrhinus mrigala (Hamilton, 1822).</title>
        <authorList>
            <person name="Mohindra V."/>
            <person name="Chowdhury L.M."/>
            <person name="Lal K."/>
            <person name="Jena J.K."/>
        </authorList>
    </citation>
    <scope>NUCLEOTIDE SEQUENCE [LARGE SCALE GENOMIC DNA]</scope>
    <source>
        <strain evidence="1">CM1030</strain>
        <tissue evidence="1">Blood</tissue>
    </source>
</reference>
<name>A0ABD0N7C4_CIRMR</name>
<protein>
    <submittedName>
        <fullName evidence="1">Uncharacterized protein</fullName>
    </submittedName>
</protein>
<feature type="non-terminal residue" evidence="1">
    <location>
        <position position="50"/>
    </location>
</feature>
<evidence type="ECO:0000313" key="2">
    <source>
        <dbReference type="Proteomes" id="UP001529510"/>
    </source>
</evidence>